<dbReference type="EMBL" id="UYRW01005082">
    <property type="protein sequence ID" value="VDM93490.1"/>
    <property type="molecule type" value="Genomic_DNA"/>
</dbReference>
<dbReference type="Proteomes" id="UP000271087">
    <property type="component" value="Unassembled WGS sequence"/>
</dbReference>
<evidence type="ECO:0000313" key="3">
    <source>
        <dbReference type="WBParaSite" id="nOo.2.0.1.t09823-RA"/>
    </source>
</evidence>
<gene>
    <name evidence="1" type="ORF">NOO_LOCUS9823</name>
</gene>
<keyword evidence="2" id="KW-1185">Reference proteome</keyword>
<sequence length="138" mass="15364">MERYFYARLTETERRLEKMEDRTRTISTRFPYITSAGCCGAGGFQPADIANILGQFRRKLVPPQADANTVVCIDGIPIIESQNFQCMVSAAGSSKQSKDGTSTPQGCISRMIIRKVRIFGLSTQTTRRCLSQSQPFSI</sequence>
<proteinExistence type="predicted"/>
<dbReference type="WBParaSite" id="nOo.2.0.1.t09823-RA">
    <property type="protein sequence ID" value="nOo.2.0.1.t09823-RA"/>
    <property type="gene ID" value="nOo.2.0.1.g09823"/>
</dbReference>
<evidence type="ECO:0000313" key="2">
    <source>
        <dbReference type="Proteomes" id="UP000271087"/>
    </source>
</evidence>
<dbReference type="AlphaFoldDB" id="A0A182ENX0"/>
<reference evidence="1 2" key="2">
    <citation type="submission" date="2018-08" db="EMBL/GenBank/DDBJ databases">
        <authorList>
            <person name="Laetsch R D."/>
            <person name="Stevens L."/>
            <person name="Kumar S."/>
            <person name="Blaxter L. M."/>
        </authorList>
    </citation>
    <scope>NUCLEOTIDE SEQUENCE [LARGE SCALE GENOMIC DNA]</scope>
</reference>
<reference evidence="3" key="1">
    <citation type="submission" date="2016-06" db="UniProtKB">
        <authorList>
            <consortium name="WormBaseParasite"/>
        </authorList>
    </citation>
    <scope>IDENTIFICATION</scope>
</reference>
<organism evidence="3">
    <name type="scientific">Onchocerca ochengi</name>
    <name type="common">Filarial nematode worm</name>
    <dbReference type="NCBI Taxonomy" id="42157"/>
    <lineage>
        <taxon>Eukaryota</taxon>
        <taxon>Metazoa</taxon>
        <taxon>Ecdysozoa</taxon>
        <taxon>Nematoda</taxon>
        <taxon>Chromadorea</taxon>
        <taxon>Rhabditida</taxon>
        <taxon>Spirurina</taxon>
        <taxon>Spiruromorpha</taxon>
        <taxon>Filarioidea</taxon>
        <taxon>Onchocercidae</taxon>
        <taxon>Onchocerca</taxon>
    </lineage>
</organism>
<protein>
    <submittedName>
        <fullName evidence="3">DUF2263 domain-containing protein</fullName>
    </submittedName>
</protein>
<evidence type="ECO:0000313" key="1">
    <source>
        <dbReference type="EMBL" id="VDM93490.1"/>
    </source>
</evidence>
<accession>A0A182ENX0</accession>
<name>A0A182ENX0_ONCOC</name>